<dbReference type="Proteomes" id="UP000004028">
    <property type="component" value="Unassembled WGS sequence"/>
</dbReference>
<dbReference type="HOGENOM" id="CLU_3130914_0_0_2"/>
<reference evidence="1 2" key="1">
    <citation type="submission" date="2010-01" db="EMBL/GenBank/DDBJ databases">
        <authorList>
            <person name="Weinstock G."/>
            <person name="Sodergren E."/>
            <person name="Clifton S."/>
            <person name="Fulton L."/>
            <person name="Fulton B."/>
            <person name="Courtney L."/>
            <person name="Fronick C."/>
            <person name="Harrison M."/>
            <person name="Strong C."/>
            <person name="Farmer C."/>
            <person name="Delahaunty K."/>
            <person name="Markovic C."/>
            <person name="Hall O."/>
            <person name="Minx P."/>
            <person name="Tomlinson C."/>
            <person name="Mitreva M."/>
            <person name="Nelson J."/>
            <person name="Hou S."/>
            <person name="Wollam A."/>
            <person name="Pepin K.H."/>
            <person name="Johnson M."/>
            <person name="Bhonagiri V."/>
            <person name="Nash W.E."/>
            <person name="Warren W."/>
            <person name="Chinwalla A."/>
            <person name="Mardis E.R."/>
            <person name="Wilson R.K."/>
        </authorList>
    </citation>
    <scope>NUCLEOTIDE SEQUENCE [LARGE SCALE GENOMIC DNA]</scope>
    <source>
        <strain evidence="1 2">DSM 2374</strain>
    </source>
</reference>
<evidence type="ECO:0000313" key="1">
    <source>
        <dbReference type="EMBL" id="EFC92792.1"/>
    </source>
</evidence>
<dbReference type="EMBL" id="ABYV02000007">
    <property type="protein sequence ID" value="EFC92792.1"/>
    <property type="molecule type" value="Genomic_DNA"/>
</dbReference>
<name>D2ZRC5_METSM</name>
<proteinExistence type="predicted"/>
<dbReference type="RefSeq" id="WP_004033897.1">
    <property type="nucleotide sequence ID" value="NZ_GG704759.1"/>
</dbReference>
<gene>
    <name evidence="1" type="ORF">METSMIF1_03408</name>
</gene>
<accession>D2ZRC5</accession>
<evidence type="ECO:0000313" key="2">
    <source>
        <dbReference type="Proteomes" id="UP000004028"/>
    </source>
</evidence>
<comment type="caution">
    <text evidence="1">The sequence shown here is derived from an EMBL/GenBank/DDBJ whole genome shotgun (WGS) entry which is preliminary data.</text>
</comment>
<protein>
    <submittedName>
        <fullName evidence="1">Uncharacterized protein</fullName>
    </submittedName>
</protein>
<sequence length="49" mass="5751">MRVQNGAIKQQQLEQHTKNFKEPNFLVVITGGKYAYTTEDDVNIIHYRL</sequence>
<dbReference type="PATRIC" id="fig|521002.11.peg.1363"/>
<organism evidence="1 2">
    <name type="scientific">Methanobrevibacter smithii DSM 2374</name>
    <dbReference type="NCBI Taxonomy" id="521002"/>
    <lineage>
        <taxon>Archaea</taxon>
        <taxon>Methanobacteriati</taxon>
        <taxon>Methanobacteriota</taxon>
        <taxon>Methanomada group</taxon>
        <taxon>Methanobacteria</taxon>
        <taxon>Methanobacteriales</taxon>
        <taxon>Methanobacteriaceae</taxon>
        <taxon>Methanobrevibacter</taxon>
    </lineage>
</organism>
<dbReference type="AlphaFoldDB" id="D2ZRC5"/>